<feature type="compositionally biased region" description="Polar residues" evidence="1">
    <location>
        <begin position="75"/>
        <end position="87"/>
    </location>
</feature>
<evidence type="ECO:0000256" key="1">
    <source>
        <dbReference type="SAM" id="MobiDB-lite"/>
    </source>
</evidence>
<keyword evidence="2" id="KW-1133">Transmembrane helix</keyword>
<evidence type="ECO:0000256" key="2">
    <source>
        <dbReference type="SAM" id="Phobius"/>
    </source>
</evidence>
<sequence length="166" mass="17994">MSRSRLKRRPTLPKPRFSTESWGFGIARNYTRSAQQPSENARKIGLLLAYLAPMHTPLTILWVLASLVGLSSCQPAQPATTTSAQPSVTAATPGAPTEATARAAVARYVQQQPSAALYQVDSARALEVENHWQVLVPRADWAGRMPDKAAFEVDKQTGTVTPLAVK</sequence>
<gene>
    <name evidence="3" type="ORF">GCM10011378_00550</name>
</gene>
<reference evidence="4" key="1">
    <citation type="journal article" date="2019" name="Int. J. Syst. Evol. Microbiol.">
        <title>The Global Catalogue of Microorganisms (GCM) 10K type strain sequencing project: providing services to taxonomists for standard genome sequencing and annotation.</title>
        <authorList>
            <consortium name="The Broad Institute Genomics Platform"/>
            <consortium name="The Broad Institute Genome Sequencing Center for Infectious Disease"/>
            <person name="Wu L."/>
            <person name="Ma J."/>
        </authorList>
    </citation>
    <scope>NUCLEOTIDE SEQUENCE [LARGE SCALE GENOMIC DNA]</scope>
    <source>
        <strain evidence="4">CGMCC 1.12990</strain>
    </source>
</reference>
<organism evidence="3 4">
    <name type="scientific">Hymenobacter glacieicola</name>
    <dbReference type="NCBI Taxonomy" id="1562124"/>
    <lineage>
        <taxon>Bacteria</taxon>
        <taxon>Pseudomonadati</taxon>
        <taxon>Bacteroidota</taxon>
        <taxon>Cytophagia</taxon>
        <taxon>Cytophagales</taxon>
        <taxon>Hymenobacteraceae</taxon>
        <taxon>Hymenobacter</taxon>
    </lineage>
</organism>
<feature type="region of interest" description="Disordered" evidence="1">
    <location>
        <begin position="75"/>
        <end position="95"/>
    </location>
</feature>
<keyword evidence="2" id="KW-0472">Membrane</keyword>
<evidence type="ECO:0000313" key="3">
    <source>
        <dbReference type="EMBL" id="GGG27604.1"/>
    </source>
</evidence>
<dbReference type="EMBL" id="BMGS01000001">
    <property type="protein sequence ID" value="GGG27604.1"/>
    <property type="molecule type" value="Genomic_DNA"/>
</dbReference>
<keyword evidence="4" id="KW-1185">Reference proteome</keyword>
<accession>A0ABQ1WFV3</accession>
<proteinExistence type="predicted"/>
<comment type="caution">
    <text evidence="3">The sequence shown here is derived from an EMBL/GenBank/DDBJ whole genome shotgun (WGS) entry which is preliminary data.</text>
</comment>
<dbReference type="Proteomes" id="UP000601361">
    <property type="component" value="Unassembled WGS sequence"/>
</dbReference>
<feature type="transmembrane region" description="Helical" evidence="2">
    <location>
        <begin position="44"/>
        <end position="65"/>
    </location>
</feature>
<name>A0ABQ1WFV3_9BACT</name>
<evidence type="ECO:0008006" key="5">
    <source>
        <dbReference type="Google" id="ProtNLM"/>
    </source>
</evidence>
<evidence type="ECO:0000313" key="4">
    <source>
        <dbReference type="Proteomes" id="UP000601361"/>
    </source>
</evidence>
<protein>
    <recommendedName>
        <fullName evidence="5">PepSY domain-containing protein</fullName>
    </recommendedName>
</protein>
<keyword evidence="2" id="KW-0812">Transmembrane</keyword>